<name>A0AAV3P966_LITER</name>
<evidence type="ECO:0000313" key="5">
    <source>
        <dbReference type="Proteomes" id="UP001454036"/>
    </source>
</evidence>
<feature type="repeat" description="PPR" evidence="3">
    <location>
        <begin position="398"/>
        <end position="432"/>
    </location>
</feature>
<feature type="repeat" description="PPR" evidence="3">
    <location>
        <begin position="503"/>
        <end position="537"/>
    </location>
</feature>
<dbReference type="InterPro" id="IPR050667">
    <property type="entry name" value="PPR-containing_protein"/>
</dbReference>
<dbReference type="Pfam" id="PF13041">
    <property type="entry name" value="PPR_2"/>
    <property type="match status" value="1"/>
</dbReference>
<keyword evidence="5" id="KW-1185">Reference proteome</keyword>
<feature type="repeat" description="PPR" evidence="3">
    <location>
        <begin position="152"/>
        <end position="186"/>
    </location>
</feature>
<evidence type="ECO:0000313" key="4">
    <source>
        <dbReference type="EMBL" id="GAA0148099.1"/>
    </source>
</evidence>
<dbReference type="InterPro" id="IPR002885">
    <property type="entry name" value="PPR_rpt"/>
</dbReference>
<comment type="caution">
    <text evidence="4">The sequence shown here is derived from an EMBL/GenBank/DDBJ whole genome shotgun (WGS) entry which is preliminary data.</text>
</comment>
<dbReference type="Gene3D" id="1.25.40.10">
    <property type="entry name" value="Tetratricopeptide repeat domain"/>
    <property type="match status" value="4"/>
</dbReference>
<protein>
    <recommendedName>
        <fullName evidence="6">Pentatricopeptide repeat-containing protein</fullName>
    </recommendedName>
</protein>
<dbReference type="PROSITE" id="PS51375">
    <property type="entry name" value="PPR"/>
    <property type="match status" value="5"/>
</dbReference>
<keyword evidence="2" id="KW-0677">Repeat</keyword>
<reference evidence="4 5" key="1">
    <citation type="submission" date="2024-01" db="EMBL/GenBank/DDBJ databases">
        <title>The complete chloroplast genome sequence of Lithospermum erythrorhizon: insights into the phylogenetic relationship among Boraginaceae species and the maternal lineages of purple gromwells.</title>
        <authorList>
            <person name="Okada T."/>
            <person name="Watanabe K."/>
        </authorList>
    </citation>
    <scope>NUCLEOTIDE SEQUENCE [LARGE SCALE GENOMIC DNA]</scope>
</reference>
<proteinExistence type="inferred from homology"/>
<feature type="repeat" description="PPR" evidence="3">
    <location>
        <begin position="433"/>
        <end position="467"/>
    </location>
</feature>
<comment type="similarity">
    <text evidence="1">Belongs to the PPR family. P subfamily.</text>
</comment>
<accession>A0AAV3P966</accession>
<dbReference type="Pfam" id="PF01535">
    <property type="entry name" value="PPR"/>
    <property type="match status" value="4"/>
</dbReference>
<dbReference type="AlphaFoldDB" id="A0AAV3P966"/>
<evidence type="ECO:0000256" key="1">
    <source>
        <dbReference type="ARBA" id="ARBA00007626"/>
    </source>
</evidence>
<evidence type="ECO:0008006" key="6">
    <source>
        <dbReference type="Google" id="ProtNLM"/>
    </source>
</evidence>
<gene>
    <name evidence="4" type="ORF">LIER_07631</name>
</gene>
<dbReference type="EMBL" id="BAABME010001184">
    <property type="protein sequence ID" value="GAA0148099.1"/>
    <property type="molecule type" value="Genomic_DNA"/>
</dbReference>
<evidence type="ECO:0000256" key="3">
    <source>
        <dbReference type="PROSITE-ProRule" id="PRU00708"/>
    </source>
</evidence>
<dbReference type="PANTHER" id="PTHR47939">
    <property type="entry name" value="MEMBRANE-ASSOCIATED SALT-INDUCIBLE PROTEIN-LIKE"/>
    <property type="match status" value="1"/>
</dbReference>
<evidence type="ECO:0000256" key="2">
    <source>
        <dbReference type="ARBA" id="ARBA00022737"/>
    </source>
</evidence>
<dbReference type="Proteomes" id="UP001454036">
    <property type="component" value="Unassembled WGS sequence"/>
</dbReference>
<sequence length="662" mass="74418">MGQSIREFAIVISKALISTSTKFLPPRTWSSSLEQTLHHLHCRTTLTPSLIAAVIDPFLLHHPSLSLGFFNWASQQPNFSHTSLSYQALLKSLSVSKQFNIIANVWNKIDVDKGCVDTEVCGCVIDCLVAGKKTRVAFSVFEGVEERLLDVGFEACNNLLAGLASEGDFKCARKVFDKMITRNVEFTTLGFGVFLWRFCCGVEIGECLSLIEGVRRNVFSGIDGSIIAVLVVHGLCSQMRLDEAVYVLEELRKRECKPDFMAYRVVAEALRERGKLDEVDNVLKRKRKLGVAPRANEYGRFILSLISHKLIFEAKEIAEVIVSGNFPIEDDVLNALISSVSSVDPCSAVSFLNFMLSKQRFPALPSLIDLSNNLMKHGKCNDLMEMINHLSVKDFFKDVESYKEMIMLMCKMGSVHEAYQLLQEMKRKGINPDVEAYNIILEACCREDKLRPARRLWDEMFVNGYVVDRKSYCILISKFSEVGEVDEAYRMFFQMIGNGIVPDRSTYLAVLEGFCKAKDPEKAVLVFGKSVEQDLTLSQHILGEFIFCLCKEGYFLDASNLLRDSKVGSGQLDSHVRLLKLLGNAREVPLAMEHIKWIRQRSPQELHGVHAALSASLHSSMELDQIIMFCKLQKCSSITSLPSPSLPFDQVTSTKSDVSFQE</sequence>
<organism evidence="4 5">
    <name type="scientific">Lithospermum erythrorhizon</name>
    <name type="common">Purple gromwell</name>
    <name type="synonym">Lithospermum officinale var. erythrorhizon</name>
    <dbReference type="NCBI Taxonomy" id="34254"/>
    <lineage>
        <taxon>Eukaryota</taxon>
        <taxon>Viridiplantae</taxon>
        <taxon>Streptophyta</taxon>
        <taxon>Embryophyta</taxon>
        <taxon>Tracheophyta</taxon>
        <taxon>Spermatophyta</taxon>
        <taxon>Magnoliopsida</taxon>
        <taxon>eudicotyledons</taxon>
        <taxon>Gunneridae</taxon>
        <taxon>Pentapetalae</taxon>
        <taxon>asterids</taxon>
        <taxon>lamiids</taxon>
        <taxon>Boraginales</taxon>
        <taxon>Boraginaceae</taxon>
        <taxon>Boraginoideae</taxon>
        <taxon>Lithospermeae</taxon>
        <taxon>Lithospermum</taxon>
    </lineage>
</organism>
<dbReference type="NCBIfam" id="TIGR00756">
    <property type="entry name" value="PPR"/>
    <property type="match status" value="6"/>
</dbReference>
<dbReference type="InterPro" id="IPR011990">
    <property type="entry name" value="TPR-like_helical_dom_sf"/>
</dbReference>
<dbReference type="PANTHER" id="PTHR47939:SF13">
    <property type="entry name" value="OS03G0201400 PROTEIN"/>
    <property type="match status" value="1"/>
</dbReference>
<feature type="repeat" description="PPR" evidence="3">
    <location>
        <begin position="468"/>
        <end position="502"/>
    </location>
</feature>